<evidence type="ECO:0000313" key="3">
    <source>
        <dbReference type="Proteomes" id="UP000249390"/>
    </source>
</evidence>
<name>A0A328CZC1_9ASTE</name>
<feature type="compositionally biased region" description="Low complexity" evidence="1">
    <location>
        <begin position="144"/>
        <end position="154"/>
    </location>
</feature>
<comment type="caution">
    <text evidence="2">The sequence shown here is derived from an EMBL/GenBank/DDBJ whole genome shotgun (WGS) entry which is preliminary data.</text>
</comment>
<proteinExistence type="predicted"/>
<gene>
    <name evidence="2" type="ORF">DM860_003895</name>
</gene>
<keyword evidence="3" id="KW-1185">Reference proteome</keyword>
<feature type="region of interest" description="Disordered" evidence="1">
    <location>
        <begin position="210"/>
        <end position="238"/>
    </location>
</feature>
<evidence type="ECO:0000256" key="1">
    <source>
        <dbReference type="SAM" id="MobiDB-lite"/>
    </source>
</evidence>
<dbReference type="EMBL" id="NQVE01000217">
    <property type="protein sequence ID" value="RAL36973.1"/>
    <property type="molecule type" value="Genomic_DNA"/>
</dbReference>
<accession>A0A328CZC1</accession>
<evidence type="ECO:0000313" key="2">
    <source>
        <dbReference type="EMBL" id="RAL36973.1"/>
    </source>
</evidence>
<dbReference type="AlphaFoldDB" id="A0A328CZC1"/>
<feature type="region of interest" description="Disordered" evidence="1">
    <location>
        <begin position="140"/>
        <end position="190"/>
    </location>
</feature>
<sequence>MDGNSSGSCQNTSGFDLQDEMVKLYLNGEANDDTYFDPNSVAKNIGNEGLNQNSWNKQSFDGHEDYDFSDTVLKYISQMLREEDMEEKACMFQESPALEATERSFYEAISETYPPSADQMGSFGNGNVGDCDLKSCPNRDHDSLSSLGSSSNSLQIMKEGSKGKKNVHCEEEEEEEKDSDRNYKQPAVSSQWTVKPEVCDMILLSSDNKNESDLRQSWHPKGYNKEKSSQGRKPKNAKRVEVVDLRMLLTLCAQAVSSNDRGTADEFLKQIREHSSQTGDGMLEARMAGCGTHIHKTQIRHVESVPTLRSRVPVQEDLVLFL</sequence>
<reference evidence="2 3" key="1">
    <citation type="submission" date="2018-06" db="EMBL/GenBank/DDBJ databases">
        <title>The Genome of Cuscuta australis (Dodder) Provides Insight into the Evolution of Plant Parasitism.</title>
        <authorList>
            <person name="Liu H."/>
        </authorList>
    </citation>
    <scope>NUCLEOTIDE SEQUENCE [LARGE SCALE GENOMIC DNA]</scope>
    <source>
        <strain evidence="3">cv. Yunnan</strain>
        <tissue evidence="2">Vines</tissue>
    </source>
</reference>
<dbReference type="Proteomes" id="UP000249390">
    <property type="component" value="Unassembled WGS sequence"/>
</dbReference>
<organism evidence="2 3">
    <name type="scientific">Cuscuta australis</name>
    <dbReference type="NCBI Taxonomy" id="267555"/>
    <lineage>
        <taxon>Eukaryota</taxon>
        <taxon>Viridiplantae</taxon>
        <taxon>Streptophyta</taxon>
        <taxon>Embryophyta</taxon>
        <taxon>Tracheophyta</taxon>
        <taxon>Spermatophyta</taxon>
        <taxon>Magnoliopsida</taxon>
        <taxon>eudicotyledons</taxon>
        <taxon>Gunneridae</taxon>
        <taxon>Pentapetalae</taxon>
        <taxon>asterids</taxon>
        <taxon>lamiids</taxon>
        <taxon>Solanales</taxon>
        <taxon>Convolvulaceae</taxon>
        <taxon>Cuscuteae</taxon>
        <taxon>Cuscuta</taxon>
        <taxon>Cuscuta subgen. Grammica</taxon>
        <taxon>Cuscuta sect. Cleistogrammica</taxon>
    </lineage>
</organism>
<protein>
    <submittedName>
        <fullName evidence="2">Uncharacterized protein</fullName>
    </submittedName>
</protein>